<dbReference type="RefSeq" id="WP_184192818.1">
    <property type="nucleotide sequence ID" value="NZ_JACHGW010000001.1"/>
</dbReference>
<organism evidence="1 2">
    <name type="scientific">Armatimonas rosea</name>
    <dbReference type="NCBI Taxonomy" id="685828"/>
    <lineage>
        <taxon>Bacteria</taxon>
        <taxon>Bacillati</taxon>
        <taxon>Armatimonadota</taxon>
        <taxon>Armatimonadia</taxon>
        <taxon>Armatimonadales</taxon>
        <taxon>Armatimonadaceae</taxon>
        <taxon>Armatimonas</taxon>
    </lineage>
</organism>
<name>A0A7W9W550_ARMRO</name>
<protein>
    <submittedName>
        <fullName evidence="1">Uncharacterized protein</fullName>
    </submittedName>
</protein>
<evidence type="ECO:0000313" key="2">
    <source>
        <dbReference type="Proteomes" id="UP000520814"/>
    </source>
</evidence>
<comment type="caution">
    <text evidence="1">The sequence shown here is derived from an EMBL/GenBank/DDBJ whole genome shotgun (WGS) entry which is preliminary data.</text>
</comment>
<evidence type="ECO:0000313" key="1">
    <source>
        <dbReference type="EMBL" id="MBB6049203.1"/>
    </source>
</evidence>
<keyword evidence="2" id="KW-1185">Reference proteome</keyword>
<gene>
    <name evidence="1" type="ORF">HNQ39_000965</name>
</gene>
<dbReference type="Proteomes" id="UP000520814">
    <property type="component" value="Unassembled WGS sequence"/>
</dbReference>
<dbReference type="AlphaFoldDB" id="A0A7W9W550"/>
<reference evidence="1 2" key="1">
    <citation type="submission" date="2020-08" db="EMBL/GenBank/DDBJ databases">
        <title>Genomic Encyclopedia of Type Strains, Phase IV (KMG-IV): sequencing the most valuable type-strain genomes for metagenomic binning, comparative biology and taxonomic classification.</title>
        <authorList>
            <person name="Goeker M."/>
        </authorList>
    </citation>
    <scope>NUCLEOTIDE SEQUENCE [LARGE SCALE GENOMIC DNA]</scope>
    <source>
        <strain evidence="1 2">DSM 23562</strain>
    </source>
</reference>
<sequence>MSCSWCDSYSTTTPYVHFAGSWNCFSNHLIRCTLKPGESYERDLPLLLLSPSRRRPLDAGETRTLQLWFDTYQGTPLLESKPLTIRVSEVVPLLEKAPLAVTLRPSGMSADELVGEVKNISQEPLVVGEGYWETWMSHHTKVWLRPAPGYSQQRGDRLLLPGQSYRCPLRLTFVEAQPGEKITTRMRLVTQHGRVIHVDSEPISLTVPS</sequence>
<dbReference type="EMBL" id="JACHGW010000001">
    <property type="protein sequence ID" value="MBB6049203.1"/>
    <property type="molecule type" value="Genomic_DNA"/>
</dbReference>
<proteinExistence type="predicted"/>
<accession>A0A7W9W550</accession>